<proteinExistence type="inferred from homology"/>
<dbReference type="Gene3D" id="3.90.226.10">
    <property type="entry name" value="2-enoyl-CoA Hydratase, Chain A, domain 1"/>
    <property type="match status" value="1"/>
</dbReference>
<dbReference type="EMBL" id="JAHQCW010000016">
    <property type="protein sequence ID" value="MBU9737031.1"/>
    <property type="molecule type" value="Genomic_DNA"/>
</dbReference>
<gene>
    <name evidence="4" type="ORF">KTH89_10805</name>
</gene>
<dbReference type="PANTHER" id="PTHR11941:SF54">
    <property type="entry name" value="ENOYL-COA HYDRATASE, MITOCHONDRIAL"/>
    <property type="match status" value="1"/>
</dbReference>
<dbReference type="InterPro" id="IPR014748">
    <property type="entry name" value="Enoyl-CoA_hydra_C"/>
</dbReference>
<keyword evidence="2" id="KW-0456">Lyase</keyword>
<dbReference type="InterPro" id="IPR029045">
    <property type="entry name" value="ClpP/crotonase-like_dom_sf"/>
</dbReference>
<organism evidence="4 5">
    <name type="scientific">Diplocloster agilis</name>
    <dbReference type="NCBI Taxonomy" id="2850323"/>
    <lineage>
        <taxon>Bacteria</taxon>
        <taxon>Bacillati</taxon>
        <taxon>Bacillota</taxon>
        <taxon>Clostridia</taxon>
        <taxon>Lachnospirales</taxon>
        <taxon>Lachnospiraceae</taxon>
        <taxon>Diplocloster</taxon>
    </lineage>
</organism>
<dbReference type="CDD" id="cd06558">
    <property type="entry name" value="crotonase-like"/>
    <property type="match status" value="1"/>
</dbReference>
<protein>
    <submittedName>
        <fullName evidence="4">Enoyl-CoA hydratase/isomerase family protein</fullName>
    </submittedName>
</protein>
<dbReference type="InterPro" id="IPR001753">
    <property type="entry name" value="Enoyl-CoA_hydra/iso"/>
</dbReference>
<evidence type="ECO:0000313" key="5">
    <source>
        <dbReference type="Proteomes" id="UP000712157"/>
    </source>
</evidence>
<dbReference type="GO" id="GO:0006635">
    <property type="term" value="P:fatty acid beta-oxidation"/>
    <property type="evidence" value="ECO:0007669"/>
    <property type="project" value="TreeGrafter"/>
</dbReference>
<sequence length="262" mass="28518">MSENHAVLTRVEDNVLIISLNRPEIMNALDSDLVEGFVAALKRAGDDPEIGAVVLTAEGRGFCAGGYMKPVEMEITPALVRDGIVSYARDIILPMYQLEKPVIGAINGAAAGGGCNLALACDIIFASEKASFIQSFVNVGLIPDFAGLYFLPHIIGAQKAKDMMFTGRKVRAAEAEQMGLIFKALPAEEYLDAAIQYAKQLAKGPRYAIGLTKRLVNASMDYDLFKVLEVENLAQPVLSFMPDHEEGKAAFNEKRPPRFNQH</sequence>
<dbReference type="Pfam" id="PF00378">
    <property type="entry name" value="ECH_1"/>
    <property type="match status" value="1"/>
</dbReference>
<evidence type="ECO:0000256" key="3">
    <source>
        <dbReference type="RuleBase" id="RU003707"/>
    </source>
</evidence>
<dbReference type="InterPro" id="IPR018376">
    <property type="entry name" value="Enoyl-CoA_hyd/isom_CS"/>
</dbReference>
<dbReference type="GO" id="GO:0016829">
    <property type="term" value="F:lyase activity"/>
    <property type="evidence" value="ECO:0007669"/>
    <property type="project" value="UniProtKB-KW"/>
</dbReference>
<accession>A0A949K4Y2</accession>
<dbReference type="AlphaFoldDB" id="A0A949K4Y2"/>
<evidence type="ECO:0000256" key="1">
    <source>
        <dbReference type="ARBA" id="ARBA00005254"/>
    </source>
</evidence>
<reference evidence="4" key="1">
    <citation type="submission" date="2021-06" db="EMBL/GenBank/DDBJ databases">
        <title>Description of novel taxa of the family Lachnospiraceae.</title>
        <authorList>
            <person name="Chaplin A.V."/>
            <person name="Sokolova S.R."/>
            <person name="Pikina A.P."/>
            <person name="Korzhanova M."/>
            <person name="Belova V."/>
            <person name="Korostin D."/>
            <person name="Efimov B.A."/>
        </authorList>
    </citation>
    <scope>NUCLEOTIDE SEQUENCE</scope>
    <source>
        <strain evidence="4">ASD5720</strain>
    </source>
</reference>
<dbReference type="Gene3D" id="1.10.12.10">
    <property type="entry name" value="Lyase 2-enoyl-coa Hydratase, Chain A, domain 2"/>
    <property type="match status" value="1"/>
</dbReference>
<dbReference type="PROSITE" id="PS00166">
    <property type="entry name" value="ENOYL_COA_HYDRATASE"/>
    <property type="match status" value="1"/>
</dbReference>
<dbReference type="RefSeq" id="WP_158342417.1">
    <property type="nucleotide sequence ID" value="NZ_JAHQCW010000016.1"/>
</dbReference>
<evidence type="ECO:0000313" key="4">
    <source>
        <dbReference type="EMBL" id="MBU9737031.1"/>
    </source>
</evidence>
<keyword evidence="5" id="KW-1185">Reference proteome</keyword>
<name>A0A949K4Y2_9FIRM</name>
<dbReference type="PANTHER" id="PTHR11941">
    <property type="entry name" value="ENOYL-COA HYDRATASE-RELATED"/>
    <property type="match status" value="1"/>
</dbReference>
<dbReference type="SUPFAM" id="SSF52096">
    <property type="entry name" value="ClpP/crotonase"/>
    <property type="match status" value="1"/>
</dbReference>
<comment type="caution">
    <text evidence="4">The sequence shown here is derived from an EMBL/GenBank/DDBJ whole genome shotgun (WGS) entry which is preliminary data.</text>
</comment>
<dbReference type="Proteomes" id="UP000712157">
    <property type="component" value="Unassembled WGS sequence"/>
</dbReference>
<evidence type="ECO:0000256" key="2">
    <source>
        <dbReference type="ARBA" id="ARBA00023239"/>
    </source>
</evidence>
<comment type="similarity">
    <text evidence="1 3">Belongs to the enoyl-CoA hydratase/isomerase family.</text>
</comment>